<dbReference type="PROSITE" id="PS50089">
    <property type="entry name" value="ZF_RING_2"/>
    <property type="match status" value="1"/>
</dbReference>
<dbReference type="CDD" id="cd16628">
    <property type="entry name" value="RING-HC_RBR_RNF14"/>
    <property type="match status" value="1"/>
</dbReference>
<comment type="caution">
    <text evidence="11">Lacks conserved residue(s) required for the propagation of feature annotation.</text>
</comment>
<evidence type="ECO:0000256" key="12">
    <source>
        <dbReference type="SAM" id="SignalP"/>
    </source>
</evidence>
<dbReference type="InterPro" id="IPR015819">
    <property type="entry name" value="Lipid_transp_b-sht_shell"/>
</dbReference>
<protein>
    <recommendedName>
        <fullName evidence="19">RBR-type E3 ubiquitin transferase</fullName>
    </recommendedName>
</protein>
<keyword evidence="5" id="KW-0677">Repeat</keyword>
<feature type="domain" description="RING-type" evidence="16">
    <location>
        <begin position="1747"/>
        <end position="1988"/>
    </location>
</feature>
<keyword evidence="18" id="KW-1185">Reference proteome</keyword>
<comment type="pathway">
    <text evidence="1">Protein modification; protein ubiquitination.</text>
</comment>
<comment type="caution">
    <text evidence="17">The sequence shown here is derived from an EMBL/GenBank/DDBJ whole genome shotgun (WGS) entry which is preliminary data.</text>
</comment>
<dbReference type="GO" id="GO:0008270">
    <property type="term" value="F:zinc ion binding"/>
    <property type="evidence" value="ECO:0007669"/>
    <property type="project" value="UniProtKB-KW"/>
</dbReference>
<dbReference type="PROSITE" id="PS50908">
    <property type="entry name" value="RWD"/>
    <property type="match status" value="1"/>
</dbReference>
<dbReference type="SMART" id="SM00591">
    <property type="entry name" value="RWD"/>
    <property type="match status" value="1"/>
</dbReference>
<evidence type="ECO:0000313" key="17">
    <source>
        <dbReference type="EMBL" id="CAB3361201.1"/>
    </source>
</evidence>
<keyword evidence="4 12" id="KW-0732">Signal</keyword>
<evidence type="ECO:0000256" key="1">
    <source>
        <dbReference type="ARBA" id="ARBA00004906"/>
    </source>
</evidence>
<evidence type="ECO:0008006" key="19">
    <source>
        <dbReference type="Google" id="ProtNLM"/>
    </source>
</evidence>
<dbReference type="PANTHER" id="PTHR23345">
    <property type="entry name" value="VITELLOGENIN-RELATED"/>
    <property type="match status" value="1"/>
</dbReference>
<dbReference type="EMBL" id="CADEPI010000005">
    <property type="protein sequence ID" value="CAB3361201.1"/>
    <property type="molecule type" value="Genomic_DNA"/>
</dbReference>
<dbReference type="InterPro" id="IPR006575">
    <property type="entry name" value="RWD_dom"/>
</dbReference>
<dbReference type="Pfam" id="PF05773">
    <property type="entry name" value="RWD"/>
    <property type="match status" value="1"/>
</dbReference>
<dbReference type="CDD" id="cd23820">
    <property type="entry name" value="RWD_RNF14"/>
    <property type="match status" value="1"/>
</dbReference>
<dbReference type="SMART" id="SM01169">
    <property type="entry name" value="DUF1943"/>
    <property type="match status" value="1"/>
</dbReference>
<keyword evidence="11" id="KW-1015">Disulfide bond</keyword>
<dbReference type="SMART" id="SM00638">
    <property type="entry name" value="LPD_N"/>
    <property type="match status" value="1"/>
</dbReference>
<feature type="domain" description="RWD" evidence="14">
    <location>
        <begin position="1516"/>
        <end position="1662"/>
    </location>
</feature>
<dbReference type="PROSITE" id="PS51873">
    <property type="entry name" value="TRIAD"/>
    <property type="match status" value="1"/>
</dbReference>
<dbReference type="InterPro" id="IPR011030">
    <property type="entry name" value="Lipovitellin_superhlx_dom"/>
</dbReference>
<dbReference type="InterPro" id="IPR015255">
    <property type="entry name" value="Vitellinogen_open_b-sht"/>
</dbReference>
<dbReference type="InterPro" id="IPR016135">
    <property type="entry name" value="UBQ-conjugating_enzyme/RWD"/>
</dbReference>
<feature type="signal peptide" evidence="12">
    <location>
        <begin position="1"/>
        <end position="19"/>
    </location>
</feature>
<evidence type="ECO:0000256" key="8">
    <source>
        <dbReference type="ARBA" id="ARBA00022833"/>
    </source>
</evidence>
<dbReference type="Pfam" id="PF01485">
    <property type="entry name" value="IBR"/>
    <property type="match status" value="1"/>
</dbReference>
<evidence type="ECO:0000256" key="9">
    <source>
        <dbReference type="ARBA" id="ARBA00044508"/>
    </source>
</evidence>
<dbReference type="SMART" id="SM00647">
    <property type="entry name" value="IBR"/>
    <property type="match status" value="2"/>
</dbReference>
<dbReference type="Gene3D" id="3.10.110.10">
    <property type="entry name" value="Ubiquitin Conjugating Enzyme"/>
    <property type="match status" value="1"/>
</dbReference>
<evidence type="ECO:0000256" key="2">
    <source>
        <dbReference type="ARBA" id="ARBA00022679"/>
    </source>
</evidence>
<keyword evidence="6 10" id="KW-0863">Zinc-finger</keyword>
<dbReference type="Gene3D" id="2.20.25.20">
    <property type="match status" value="1"/>
</dbReference>
<dbReference type="InterPro" id="IPR013083">
    <property type="entry name" value="Znf_RING/FYVE/PHD"/>
</dbReference>
<evidence type="ECO:0000256" key="10">
    <source>
        <dbReference type="PROSITE-ProRule" id="PRU00175"/>
    </source>
</evidence>
<dbReference type="Gene3D" id="1.25.10.20">
    <property type="entry name" value="Vitellinogen, superhelical"/>
    <property type="match status" value="1"/>
</dbReference>
<dbReference type="PROSITE" id="PS00518">
    <property type="entry name" value="ZF_RING_1"/>
    <property type="match status" value="1"/>
</dbReference>
<dbReference type="SUPFAM" id="SSF56968">
    <property type="entry name" value="Lipovitellin-phosvitin complex, beta-sheet shell regions"/>
    <property type="match status" value="2"/>
</dbReference>
<evidence type="ECO:0000313" key="18">
    <source>
        <dbReference type="Proteomes" id="UP000494165"/>
    </source>
</evidence>
<feature type="disulfide bond" evidence="11">
    <location>
        <begin position="470"/>
        <end position="475"/>
    </location>
</feature>
<name>A0A8S1BZX0_9INSE</name>
<proteinExistence type="inferred from homology"/>
<dbReference type="InterPro" id="IPR031128">
    <property type="entry name" value="RNF14_RING-HC_Zfn"/>
</dbReference>
<gene>
    <name evidence="17" type="ORF">CLODIP_2_CD11363</name>
</gene>
<dbReference type="SUPFAM" id="SSF48431">
    <property type="entry name" value="Lipovitellin-phosvitin complex, superhelical domain"/>
    <property type="match status" value="1"/>
</dbReference>
<dbReference type="Pfam" id="PF01347">
    <property type="entry name" value="Vitellogenin_N"/>
    <property type="match status" value="1"/>
</dbReference>
<accession>A0A8S1BZX0</accession>
<dbReference type="GO" id="GO:0016740">
    <property type="term" value="F:transferase activity"/>
    <property type="evidence" value="ECO:0007669"/>
    <property type="project" value="UniProtKB-KW"/>
</dbReference>
<reference evidence="17 18" key="1">
    <citation type="submission" date="2020-04" db="EMBL/GenBank/DDBJ databases">
        <authorList>
            <person name="Alioto T."/>
            <person name="Alioto T."/>
            <person name="Gomez Garrido J."/>
        </authorList>
    </citation>
    <scope>NUCLEOTIDE SEQUENCE [LARGE SCALE GENOMIC DNA]</scope>
</reference>
<evidence type="ECO:0000259" key="16">
    <source>
        <dbReference type="PROSITE" id="PS51873"/>
    </source>
</evidence>
<keyword evidence="8" id="KW-0862">Zinc</keyword>
<dbReference type="InterPro" id="IPR015816">
    <property type="entry name" value="Vitellinogen_b-sht_N"/>
</dbReference>
<dbReference type="InterPro" id="IPR017907">
    <property type="entry name" value="Znf_RING_CS"/>
</dbReference>
<dbReference type="InterPro" id="IPR001846">
    <property type="entry name" value="VWF_type-D"/>
</dbReference>
<keyword evidence="2" id="KW-0808">Transferase</keyword>
<evidence type="ECO:0000256" key="4">
    <source>
        <dbReference type="ARBA" id="ARBA00022729"/>
    </source>
</evidence>
<evidence type="ECO:0000259" key="14">
    <source>
        <dbReference type="PROSITE" id="PS50908"/>
    </source>
</evidence>
<evidence type="ECO:0000259" key="13">
    <source>
        <dbReference type="PROSITE" id="PS50089"/>
    </source>
</evidence>
<dbReference type="GO" id="GO:0005319">
    <property type="term" value="F:lipid transporter activity"/>
    <property type="evidence" value="ECO:0007669"/>
    <property type="project" value="InterPro"/>
</dbReference>
<dbReference type="InterPro" id="IPR001747">
    <property type="entry name" value="Vitellogenin_N"/>
</dbReference>
<evidence type="ECO:0000256" key="7">
    <source>
        <dbReference type="ARBA" id="ARBA00022786"/>
    </source>
</evidence>
<evidence type="ECO:0000256" key="3">
    <source>
        <dbReference type="ARBA" id="ARBA00022723"/>
    </source>
</evidence>
<dbReference type="InterPro" id="IPR002867">
    <property type="entry name" value="IBR_dom"/>
</dbReference>
<dbReference type="Gene3D" id="3.30.40.10">
    <property type="entry name" value="Zinc/RING finger domain, C3HC4 (zinc finger)"/>
    <property type="match status" value="1"/>
</dbReference>
<dbReference type="OrthoDB" id="69641at2759"/>
<organism evidence="17 18">
    <name type="scientific">Cloeon dipterum</name>
    <dbReference type="NCBI Taxonomy" id="197152"/>
    <lineage>
        <taxon>Eukaryota</taxon>
        <taxon>Metazoa</taxon>
        <taxon>Ecdysozoa</taxon>
        <taxon>Arthropoda</taxon>
        <taxon>Hexapoda</taxon>
        <taxon>Insecta</taxon>
        <taxon>Pterygota</taxon>
        <taxon>Palaeoptera</taxon>
        <taxon>Ephemeroptera</taxon>
        <taxon>Pisciforma</taxon>
        <taxon>Baetidae</taxon>
        <taxon>Cloeon</taxon>
    </lineage>
</organism>
<dbReference type="CDD" id="cd20354">
    <property type="entry name" value="Rcat_RBR_RNF14"/>
    <property type="match status" value="1"/>
</dbReference>
<feature type="domain" description="RING-type" evidence="13">
    <location>
        <begin position="1751"/>
        <end position="1800"/>
    </location>
</feature>
<feature type="disulfide bond" evidence="11">
    <location>
        <begin position="170"/>
        <end position="196"/>
    </location>
</feature>
<dbReference type="Pfam" id="PF00094">
    <property type="entry name" value="VWD"/>
    <property type="match status" value="1"/>
</dbReference>
<dbReference type="InterPro" id="IPR050733">
    <property type="entry name" value="Vitellogenin/Apolipophorin"/>
</dbReference>
<dbReference type="Pfam" id="PF26200">
    <property type="entry name" value="Rcat_RNF216"/>
    <property type="match status" value="1"/>
</dbReference>
<dbReference type="Gene3D" id="1.20.120.1750">
    <property type="match status" value="1"/>
</dbReference>
<dbReference type="Proteomes" id="UP000494165">
    <property type="component" value="Unassembled WGS sequence"/>
</dbReference>
<sequence length="2006" mass="227398">MRLLAVLFAASAFAAAGYAQIPSRVFPADSELLYSYLGHVSAGTTEPQEFLSHFSINGKLRVQTLGEKTIFKLEDVSISAFNGEGNKHKLPKGEWTSIPAPSDANAISVPFVALYDSGKITTLEYEATDTVWSKNLKRAIASQFQIELNQFSSDLPKEFISDELGISGECKVENIFTQGEETDTILLRKSQDASRCKGKKFVYDNLSLTNNKCKSETKSPVSTSTERTYVLRVKDAGVEIKKIRSRSVTSFQPLWIKGELQYIFVNQTIEEKSAGTITNPIEVGDTTPSTLAFEFQESISGSGPDLTFERHSLTSDMLVTLAEKSLVKTADHLNKNPEENVDSLHDKSPFHLLAFMQHLDYDGLKKLKDFAMLGTSYKDDSIKQLFVSYLSKVGTRASVLLIRDLVLGHELDDKQTMKLLIDLPFHLRYPNATLLKEFNEFLNLDANLFENHEIRKTAMLTFASMVGKVCQSGVCPPAILDEYVKILYDRLRDATDYGDQMMYVQAMGNVKIGPVTSYLEPIITGKLNFSRQLRYLAIWAASDELIDGNPEKVREIFWPILANRQNELELRSAALTMLLRSEPTTERFMNILWFMVSDPSHQLYKFFYTTLFSLSNTKFPCYSKLAAAAQQIQRMAPKPQHRASALTTSNEIMDFVDPDLEIGHMYQLTLIGSERSDVADITYLHADMHVRGQVYNSYSIFLRTEGSNEIAANKIFNTDQSGETDVAKALQALFDKIKVRRRRADSPHIEIIIKVQGRTILSVYMNETEIGWFASVFDKLRTSTPLSQHINYQTLEQAAFFESIFPSDIGTAIVIGTTTLPLMDIKGNLTYNFKPPVVAVNVSLDTRFYVRRGFGLRVFNPISALWHGVHRPSVQILSMPLDFGISFDVAQKTFKARLGWTKGRHLFDWISHGRTSVYAAGSASHLKDSLSISCPKCTYFTQVRNLDNLDENKQIESSLFDSGIDVRFSSFDCDKRTNDAAPIVKSLFLQRFSNYGFPDEWGNYLTVIAMRWEMLAAVQPLLKSCGHRFSLTPSTDSSGVQLVFKTESVKEHKRLYRILLSIIGNSNQPERSWDANLITEGNEQETRLGVMLKIVARSPNREAKEEDPSNDDSRVIKMLRRFENKQNSESTFVTCIKAENTYPERGPETYWDQLGQPFESRQTKHHMAVEFHYSDDGKCPMGKEVPRFEITATTDHQGLQDDIWPFSTCLEQRQKQQYRDSKGNLLFPATFACATSSWAPRPRNVSMTFNARNIPHLDALGEGSWLEKIIKKEGNDYSIGVDMVHALDGESVAFRIRSSELEPLKVPLLVKGAPYIISENVANYPSVDNLKMAMDLIHPCLVAGGKVLTFDNSSLPFEPQPDFTLISGVCTANSPFALFAKKTEGADALTLRVFVGEIEINVVPSDGKKSIVTYNEGVQAKDLKALGITVTQKEKGKVDIRYEDFYVRNTDINLGLLVPEEYEKYYCGVCGDSNKVPEYTQAPGPQGNKIPVEQINVLIATLSTKASMNDLEQQQDELEALTSIYMEDEFQLNKSKPGGVFYANIELPPNFQVVYRLLNNKFKYLTASSSTPGNTEGNVSPEENLKFESFPVKYLPPIELSFELPQNYPSQQKPDFILSSKWLTRGQLSKLCTQLDQLWEEQAGLEILYVWTQFLKEEALKFLEITSTLNISQIYSRQITNLEQKRLKQLKMKQPYTKRECRPKGDGGQKKEVKKPDERAVLDLHEFIIAALQKYDEERNDAVFKKSNQTCNVCFTSKLGQDCIRFDKCGHIFCKDCIRGYFEVQIRDGHVQSLKCLEDKCDVDALPSQVRQVLSEETFAKYDAALLTATLDTMMDIMYCPRKSCQYPVSVEQGESMGRCPSCQYVFCIYCKMTFHGMEPCRLKSNEQQRLIKEYTEGTAEEKLALEKRFGRRQLQRLVDNALSEEWVSGNSQKCPHCNVSIEKSSGCNKMTCWRCNSYFCWICQAELNPLAPYRHFNDRNSRCFNRLFEGIANDEDEFFADIDDL</sequence>
<dbReference type="InterPro" id="IPR047548">
    <property type="entry name" value="Rcat_RBR_RNF14"/>
</dbReference>
<evidence type="ECO:0000256" key="11">
    <source>
        <dbReference type="PROSITE-ProRule" id="PRU00557"/>
    </source>
</evidence>
<keyword evidence="3" id="KW-0479">Metal-binding</keyword>
<dbReference type="InterPro" id="IPR044066">
    <property type="entry name" value="TRIAD_supradom"/>
</dbReference>
<comment type="similarity">
    <text evidence="9">Belongs to the RBR family. RNF14 subfamily.</text>
</comment>
<evidence type="ECO:0000259" key="15">
    <source>
        <dbReference type="PROSITE" id="PS51211"/>
    </source>
</evidence>
<dbReference type="PANTHER" id="PTHR23345:SF33">
    <property type="entry name" value="CROSSVEINLESS D"/>
    <property type="match status" value="1"/>
</dbReference>
<evidence type="ECO:0000256" key="6">
    <source>
        <dbReference type="ARBA" id="ARBA00022771"/>
    </source>
</evidence>
<dbReference type="SUPFAM" id="SSF54495">
    <property type="entry name" value="UBC-like"/>
    <property type="match status" value="1"/>
</dbReference>
<dbReference type="Gene3D" id="2.30.230.10">
    <property type="entry name" value="Lipovitellin, beta-sheet shell regions, chain A"/>
    <property type="match status" value="1"/>
</dbReference>
<dbReference type="FunFam" id="3.30.40.10:FF:000137">
    <property type="entry name" value="RanBP-type and C3HC4-type zinc finger-containing protein 1"/>
    <property type="match status" value="1"/>
</dbReference>
<dbReference type="PROSITE" id="PS51211">
    <property type="entry name" value="VITELLOGENIN"/>
    <property type="match status" value="1"/>
</dbReference>
<dbReference type="SUPFAM" id="SSF57850">
    <property type="entry name" value="RING/U-box"/>
    <property type="match status" value="3"/>
</dbReference>
<dbReference type="CDD" id="cd20341">
    <property type="entry name" value="BRcat_RBR_RNF14"/>
    <property type="match status" value="1"/>
</dbReference>
<evidence type="ECO:0000256" key="5">
    <source>
        <dbReference type="ARBA" id="ARBA00022737"/>
    </source>
</evidence>
<feature type="domain" description="Vitellogenin" evidence="15">
    <location>
        <begin position="26"/>
        <end position="682"/>
    </location>
</feature>
<feature type="chain" id="PRO_5035908517" description="RBR-type E3 ubiquitin transferase" evidence="12">
    <location>
        <begin position="20"/>
        <end position="2006"/>
    </location>
</feature>
<keyword evidence="7" id="KW-0833">Ubl conjugation pathway</keyword>
<dbReference type="InterPro" id="IPR001841">
    <property type="entry name" value="Znf_RING"/>
</dbReference>